<dbReference type="Proteomes" id="UP001209083">
    <property type="component" value="Chromosome"/>
</dbReference>
<keyword evidence="4" id="KW-1003">Cell membrane</keyword>
<evidence type="ECO:0000313" key="12">
    <source>
        <dbReference type="Proteomes" id="UP001209083"/>
    </source>
</evidence>
<proteinExistence type="inferred from homology"/>
<accession>A0ABY8QXS9</accession>
<comment type="subcellular location">
    <subcellularLocation>
        <location evidence="1">Cell membrane</location>
        <topology evidence="1">Single-pass membrane protein</topology>
    </subcellularLocation>
</comment>
<comment type="similarity">
    <text evidence="2">Belongs to the YajC family.</text>
</comment>
<keyword evidence="8" id="KW-0811">Translocation</keyword>
<keyword evidence="3" id="KW-0813">Transport</keyword>
<name>A0ABY8QXS9_9MICO</name>
<evidence type="ECO:0000313" key="11">
    <source>
        <dbReference type="EMBL" id="WGW13830.1"/>
    </source>
</evidence>
<evidence type="ECO:0000256" key="1">
    <source>
        <dbReference type="ARBA" id="ARBA00004162"/>
    </source>
</evidence>
<dbReference type="SMART" id="SM01323">
    <property type="entry name" value="YajC"/>
    <property type="match status" value="1"/>
</dbReference>
<organism evidence="11 12">
    <name type="scientific">Saxibacter everestensis</name>
    <dbReference type="NCBI Taxonomy" id="2909229"/>
    <lineage>
        <taxon>Bacteria</taxon>
        <taxon>Bacillati</taxon>
        <taxon>Actinomycetota</taxon>
        <taxon>Actinomycetes</taxon>
        <taxon>Micrococcales</taxon>
        <taxon>Brevibacteriaceae</taxon>
        <taxon>Saxibacter</taxon>
    </lineage>
</organism>
<feature type="compositionally biased region" description="Basic and acidic residues" evidence="10">
    <location>
        <begin position="174"/>
        <end position="187"/>
    </location>
</feature>
<feature type="compositionally biased region" description="Basic and acidic residues" evidence="10">
    <location>
        <begin position="116"/>
        <end position="133"/>
    </location>
</feature>
<feature type="compositionally biased region" description="Acidic residues" evidence="10">
    <location>
        <begin position="134"/>
        <end position="154"/>
    </location>
</feature>
<keyword evidence="7" id="KW-1133">Transmembrane helix</keyword>
<evidence type="ECO:0000256" key="9">
    <source>
        <dbReference type="ARBA" id="ARBA00023136"/>
    </source>
</evidence>
<evidence type="ECO:0000256" key="4">
    <source>
        <dbReference type="ARBA" id="ARBA00022475"/>
    </source>
</evidence>
<evidence type="ECO:0000256" key="6">
    <source>
        <dbReference type="ARBA" id="ARBA00022927"/>
    </source>
</evidence>
<evidence type="ECO:0000256" key="8">
    <source>
        <dbReference type="ARBA" id="ARBA00023010"/>
    </source>
</evidence>
<evidence type="ECO:0000256" key="7">
    <source>
        <dbReference type="ARBA" id="ARBA00022989"/>
    </source>
</evidence>
<evidence type="ECO:0000256" key="3">
    <source>
        <dbReference type="ARBA" id="ARBA00022448"/>
    </source>
</evidence>
<dbReference type="RefSeq" id="WP_349640653.1">
    <property type="nucleotide sequence ID" value="NZ_CP090958.1"/>
</dbReference>
<protein>
    <submittedName>
        <fullName evidence="11">Preprotein translocase subunit YajC</fullName>
    </submittedName>
</protein>
<gene>
    <name evidence="11" type="primary">yajC</name>
    <name evidence="11" type="ORF">LWF01_08820</name>
</gene>
<dbReference type="EMBL" id="CP090958">
    <property type="protein sequence ID" value="WGW13830.1"/>
    <property type="molecule type" value="Genomic_DNA"/>
</dbReference>
<dbReference type="InterPro" id="IPR003849">
    <property type="entry name" value="Preprotein_translocase_YajC"/>
</dbReference>
<keyword evidence="9" id="KW-0472">Membrane</keyword>
<dbReference type="NCBIfam" id="TIGR00739">
    <property type="entry name" value="yajC"/>
    <property type="match status" value="1"/>
</dbReference>
<keyword evidence="5" id="KW-0812">Transmembrane</keyword>
<feature type="region of interest" description="Disordered" evidence="10">
    <location>
        <begin position="106"/>
        <end position="187"/>
    </location>
</feature>
<dbReference type="PANTHER" id="PTHR33909:SF1">
    <property type="entry name" value="SEC TRANSLOCON ACCESSORY COMPLEX SUBUNIT YAJC"/>
    <property type="match status" value="1"/>
</dbReference>
<evidence type="ECO:0000256" key="2">
    <source>
        <dbReference type="ARBA" id="ARBA00006742"/>
    </source>
</evidence>
<keyword evidence="12" id="KW-1185">Reference proteome</keyword>
<evidence type="ECO:0000256" key="10">
    <source>
        <dbReference type="SAM" id="MobiDB-lite"/>
    </source>
</evidence>
<evidence type="ECO:0000256" key="5">
    <source>
        <dbReference type="ARBA" id="ARBA00022692"/>
    </source>
</evidence>
<dbReference type="PANTHER" id="PTHR33909">
    <property type="entry name" value="SEC TRANSLOCON ACCESSORY COMPLEX SUBUNIT YAJC"/>
    <property type="match status" value="1"/>
</dbReference>
<keyword evidence="6" id="KW-0653">Protein transport</keyword>
<sequence>MEILLVVVLGGLLIFMMYNSRRKQKAQQQEMATKLGPGAEVMTTFGVFGTVISVNEETNEVLLESGPSTTLRIHKQAIGKITEAASVHSTHDDAAVDEIDVQVPNDASGLSETEPEFGKRADTTNGVDARDNAVQDDVDVRDDLVVEGDVVESDDAAKTNRPVDGTVESPRNADSARDADSDSNDKK</sequence>
<reference evidence="11 12" key="1">
    <citation type="submission" date="2023-05" db="EMBL/GenBank/DDBJ databases">
        <title>Lithophilousrod everest ZFBP1038 complete genpme.</title>
        <authorList>
            <person name="Tian M."/>
        </authorList>
    </citation>
    <scope>NUCLEOTIDE SEQUENCE [LARGE SCALE GENOMIC DNA]</scope>
    <source>
        <strain evidence="11 12">ZFBP1038</strain>
    </source>
</reference>
<dbReference type="Pfam" id="PF02699">
    <property type="entry name" value="YajC"/>
    <property type="match status" value="1"/>
</dbReference>